<dbReference type="GO" id="GO:0016987">
    <property type="term" value="F:sigma factor activity"/>
    <property type="evidence" value="ECO:0007669"/>
    <property type="project" value="UniProtKB-KW"/>
</dbReference>
<accession>A0A8J3I917</accession>
<dbReference type="Gene3D" id="1.10.1740.10">
    <property type="match status" value="1"/>
</dbReference>
<dbReference type="PANTHER" id="PTHR43133:SF52">
    <property type="entry name" value="ECF RNA POLYMERASE SIGMA FACTOR SIGL"/>
    <property type="match status" value="1"/>
</dbReference>
<feature type="domain" description="RNA polymerase sigma-70 region 2" evidence="6">
    <location>
        <begin position="18"/>
        <end position="87"/>
    </location>
</feature>
<evidence type="ECO:0000259" key="6">
    <source>
        <dbReference type="Pfam" id="PF04542"/>
    </source>
</evidence>
<evidence type="ECO:0000259" key="7">
    <source>
        <dbReference type="Pfam" id="PF08281"/>
    </source>
</evidence>
<proteinExistence type="inferred from homology"/>
<dbReference type="InterPro" id="IPR013249">
    <property type="entry name" value="RNA_pol_sigma70_r4_t2"/>
</dbReference>
<keyword evidence="9" id="KW-1185">Reference proteome</keyword>
<keyword evidence="3" id="KW-0731">Sigma factor</keyword>
<name>A0A8J3I917_9CHLR</name>
<reference evidence="8" key="1">
    <citation type="submission" date="2020-10" db="EMBL/GenBank/DDBJ databases">
        <title>Taxonomic study of unclassified bacteria belonging to the class Ktedonobacteria.</title>
        <authorList>
            <person name="Yabe S."/>
            <person name="Wang C.M."/>
            <person name="Zheng Y."/>
            <person name="Sakai Y."/>
            <person name="Cavaletti L."/>
            <person name="Monciardini P."/>
            <person name="Donadio S."/>
        </authorList>
    </citation>
    <scope>NUCLEOTIDE SEQUENCE</scope>
    <source>
        <strain evidence="8">SOSP1-1</strain>
    </source>
</reference>
<evidence type="ECO:0000256" key="3">
    <source>
        <dbReference type="ARBA" id="ARBA00023082"/>
    </source>
</evidence>
<dbReference type="InterPro" id="IPR013324">
    <property type="entry name" value="RNA_pol_sigma_r3/r4-like"/>
</dbReference>
<dbReference type="Gene3D" id="1.10.10.10">
    <property type="entry name" value="Winged helix-like DNA-binding domain superfamily/Winged helix DNA-binding domain"/>
    <property type="match status" value="1"/>
</dbReference>
<evidence type="ECO:0000256" key="5">
    <source>
        <dbReference type="ARBA" id="ARBA00023163"/>
    </source>
</evidence>
<evidence type="ECO:0000313" key="9">
    <source>
        <dbReference type="Proteomes" id="UP000612362"/>
    </source>
</evidence>
<dbReference type="GO" id="GO:0003677">
    <property type="term" value="F:DNA binding"/>
    <property type="evidence" value="ECO:0007669"/>
    <property type="project" value="UniProtKB-KW"/>
</dbReference>
<dbReference type="CDD" id="cd06171">
    <property type="entry name" value="Sigma70_r4"/>
    <property type="match status" value="1"/>
</dbReference>
<dbReference type="InterPro" id="IPR036388">
    <property type="entry name" value="WH-like_DNA-bd_sf"/>
</dbReference>
<sequence length="180" mass="21399">MQQHLHMPAGNDAFAAELYQRYAQEIFVYLRMHTPTREDAEDVLIDVFLAALEQKNFQKVPIEKQRAYLWRVAQNKANDVYRRLKRRPVSPVEQVADSLHFDENQEPEQQFMRTESYALLRSHIQRLPELQRKLLHLRFVNGLRSKEIAQILNKREGTVRMLLSRTLNTLRSIYEKHSEG</sequence>
<evidence type="ECO:0000256" key="1">
    <source>
        <dbReference type="ARBA" id="ARBA00010641"/>
    </source>
</evidence>
<dbReference type="GO" id="GO:0006352">
    <property type="term" value="P:DNA-templated transcription initiation"/>
    <property type="evidence" value="ECO:0007669"/>
    <property type="project" value="InterPro"/>
</dbReference>
<keyword evidence="4" id="KW-0238">DNA-binding</keyword>
<dbReference type="Pfam" id="PF04542">
    <property type="entry name" value="Sigma70_r2"/>
    <property type="match status" value="1"/>
</dbReference>
<protein>
    <submittedName>
        <fullName evidence="8">RNA polymerase sigma factor</fullName>
    </submittedName>
</protein>
<dbReference type="PANTHER" id="PTHR43133">
    <property type="entry name" value="RNA POLYMERASE ECF-TYPE SIGMA FACTO"/>
    <property type="match status" value="1"/>
</dbReference>
<dbReference type="EMBL" id="BNJF01000003">
    <property type="protein sequence ID" value="GHO48247.1"/>
    <property type="molecule type" value="Genomic_DNA"/>
</dbReference>
<keyword evidence="2" id="KW-0805">Transcription regulation</keyword>
<evidence type="ECO:0000256" key="2">
    <source>
        <dbReference type="ARBA" id="ARBA00023015"/>
    </source>
</evidence>
<dbReference type="SUPFAM" id="SSF88659">
    <property type="entry name" value="Sigma3 and sigma4 domains of RNA polymerase sigma factors"/>
    <property type="match status" value="1"/>
</dbReference>
<dbReference type="NCBIfam" id="TIGR02937">
    <property type="entry name" value="sigma70-ECF"/>
    <property type="match status" value="1"/>
</dbReference>
<evidence type="ECO:0000313" key="8">
    <source>
        <dbReference type="EMBL" id="GHO48247.1"/>
    </source>
</evidence>
<keyword evidence="5" id="KW-0804">Transcription</keyword>
<comment type="caution">
    <text evidence="8">The sequence shown here is derived from an EMBL/GenBank/DDBJ whole genome shotgun (WGS) entry which is preliminary data.</text>
</comment>
<dbReference type="InterPro" id="IPR039425">
    <property type="entry name" value="RNA_pol_sigma-70-like"/>
</dbReference>
<dbReference type="SUPFAM" id="SSF88946">
    <property type="entry name" value="Sigma2 domain of RNA polymerase sigma factors"/>
    <property type="match status" value="1"/>
</dbReference>
<dbReference type="InterPro" id="IPR014284">
    <property type="entry name" value="RNA_pol_sigma-70_dom"/>
</dbReference>
<feature type="domain" description="RNA polymerase sigma factor 70 region 4 type 2" evidence="7">
    <location>
        <begin position="120"/>
        <end position="169"/>
    </location>
</feature>
<evidence type="ECO:0000256" key="4">
    <source>
        <dbReference type="ARBA" id="ARBA00023125"/>
    </source>
</evidence>
<organism evidence="8 9">
    <name type="scientific">Ktedonospora formicarum</name>
    <dbReference type="NCBI Taxonomy" id="2778364"/>
    <lineage>
        <taxon>Bacteria</taxon>
        <taxon>Bacillati</taxon>
        <taxon>Chloroflexota</taxon>
        <taxon>Ktedonobacteria</taxon>
        <taxon>Ktedonobacterales</taxon>
        <taxon>Ktedonobacteraceae</taxon>
        <taxon>Ktedonospora</taxon>
    </lineage>
</organism>
<dbReference type="InterPro" id="IPR007627">
    <property type="entry name" value="RNA_pol_sigma70_r2"/>
</dbReference>
<comment type="similarity">
    <text evidence="1">Belongs to the sigma-70 factor family. ECF subfamily.</text>
</comment>
<dbReference type="Proteomes" id="UP000612362">
    <property type="component" value="Unassembled WGS sequence"/>
</dbReference>
<dbReference type="AlphaFoldDB" id="A0A8J3I917"/>
<dbReference type="Pfam" id="PF08281">
    <property type="entry name" value="Sigma70_r4_2"/>
    <property type="match status" value="1"/>
</dbReference>
<dbReference type="RefSeq" id="WP_220197445.1">
    <property type="nucleotide sequence ID" value="NZ_BNJF01000003.1"/>
</dbReference>
<dbReference type="InterPro" id="IPR013325">
    <property type="entry name" value="RNA_pol_sigma_r2"/>
</dbReference>
<gene>
    <name evidence="8" type="ORF">KSX_64100</name>
</gene>